<evidence type="ECO:0000256" key="4">
    <source>
        <dbReference type="ARBA" id="ARBA00022679"/>
    </source>
</evidence>
<dbReference type="InterPro" id="IPR004358">
    <property type="entry name" value="Sig_transdc_His_kin-like_C"/>
</dbReference>
<keyword evidence="5" id="KW-0418">Kinase</keyword>
<feature type="domain" description="PAS" evidence="8">
    <location>
        <begin position="126"/>
        <end position="196"/>
    </location>
</feature>
<dbReference type="PANTHER" id="PTHR43304">
    <property type="entry name" value="PHYTOCHROME-LIKE PROTEIN CPH1"/>
    <property type="match status" value="1"/>
</dbReference>
<dbReference type="NCBIfam" id="TIGR00229">
    <property type="entry name" value="sensory_box"/>
    <property type="match status" value="6"/>
</dbReference>
<dbReference type="PANTHER" id="PTHR43304:SF1">
    <property type="entry name" value="PAC DOMAIN-CONTAINING PROTEIN"/>
    <property type="match status" value="1"/>
</dbReference>
<organism evidence="10 11">
    <name type="scientific">Ktedonospora formicarum</name>
    <dbReference type="NCBI Taxonomy" id="2778364"/>
    <lineage>
        <taxon>Bacteria</taxon>
        <taxon>Bacillati</taxon>
        <taxon>Chloroflexota</taxon>
        <taxon>Ktedonobacteria</taxon>
        <taxon>Ktedonobacterales</taxon>
        <taxon>Ktedonobacteraceae</taxon>
        <taxon>Ktedonospora</taxon>
    </lineage>
</organism>
<dbReference type="SUPFAM" id="SSF55785">
    <property type="entry name" value="PYP-like sensor domain (PAS domain)"/>
    <property type="match status" value="6"/>
</dbReference>
<keyword evidence="4" id="KW-0808">Transferase</keyword>
<gene>
    <name evidence="10" type="ORF">KSX_59250</name>
</gene>
<dbReference type="CDD" id="cd00082">
    <property type="entry name" value="HisKA"/>
    <property type="match status" value="1"/>
</dbReference>
<feature type="domain" description="PAS" evidence="8">
    <location>
        <begin position="253"/>
        <end position="323"/>
    </location>
</feature>
<dbReference type="InterPro" id="IPR003661">
    <property type="entry name" value="HisK_dim/P_dom"/>
</dbReference>
<feature type="domain" description="PAC" evidence="9">
    <location>
        <begin position="326"/>
        <end position="379"/>
    </location>
</feature>
<feature type="domain" description="PAS" evidence="8">
    <location>
        <begin position="373"/>
        <end position="443"/>
    </location>
</feature>
<dbReference type="FunFam" id="3.30.450.20:FF:000099">
    <property type="entry name" value="Sensory box sensor histidine kinase"/>
    <property type="match status" value="4"/>
</dbReference>
<dbReference type="PRINTS" id="PR00344">
    <property type="entry name" value="BCTRLSENSOR"/>
</dbReference>
<accession>A0A8J3I0K9</accession>
<keyword evidence="11" id="KW-1185">Reference proteome</keyword>
<feature type="domain" description="Histidine kinase" evidence="7">
    <location>
        <begin position="754"/>
        <end position="970"/>
    </location>
</feature>
<dbReference type="InterPro" id="IPR035965">
    <property type="entry name" value="PAS-like_dom_sf"/>
</dbReference>
<evidence type="ECO:0000256" key="6">
    <source>
        <dbReference type="ARBA" id="ARBA00023012"/>
    </source>
</evidence>
<dbReference type="SUPFAM" id="SSF55874">
    <property type="entry name" value="ATPase domain of HSP90 chaperone/DNA topoisomerase II/histidine kinase"/>
    <property type="match status" value="1"/>
</dbReference>
<dbReference type="Pfam" id="PF08448">
    <property type="entry name" value="PAS_4"/>
    <property type="match status" value="1"/>
</dbReference>
<dbReference type="FunFam" id="3.30.565.10:FF:000006">
    <property type="entry name" value="Sensor histidine kinase WalK"/>
    <property type="match status" value="1"/>
</dbReference>
<dbReference type="InterPro" id="IPR036097">
    <property type="entry name" value="HisK_dim/P_sf"/>
</dbReference>
<evidence type="ECO:0000259" key="7">
    <source>
        <dbReference type="PROSITE" id="PS50109"/>
    </source>
</evidence>
<dbReference type="Gene3D" id="3.30.450.20">
    <property type="entry name" value="PAS domain"/>
    <property type="match status" value="6"/>
</dbReference>
<dbReference type="InterPro" id="IPR013656">
    <property type="entry name" value="PAS_4"/>
</dbReference>
<dbReference type="SMART" id="SM00388">
    <property type="entry name" value="HisKA"/>
    <property type="match status" value="1"/>
</dbReference>
<dbReference type="InterPro" id="IPR013655">
    <property type="entry name" value="PAS_fold_3"/>
</dbReference>
<dbReference type="CDD" id="cd00075">
    <property type="entry name" value="HATPase"/>
    <property type="match status" value="1"/>
</dbReference>
<evidence type="ECO:0000313" key="10">
    <source>
        <dbReference type="EMBL" id="GHO47762.1"/>
    </source>
</evidence>
<keyword evidence="6" id="KW-0902">Two-component regulatory system</keyword>
<dbReference type="Gene3D" id="1.10.287.130">
    <property type="match status" value="1"/>
</dbReference>
<comment type="catalytic activity">
    <reaction evidence="1">
        <text>ATP + protein L-histidine = ADP + protein N-phospho-L-histidine.</text>
        <dbReference type="EC" id="2.7.13.3"/>
    </reaction>
</comment>
<dbReference type="PROSITE" id="PS50112">
    <property type="entry name" value="PAS"/>
    <property type="match status" value="5"/>
</dbReference>
<dbReference type="InterPro" id="IPR000700">
    <property type="entry name" value="PAS-assoc_C"/>
</dbReference>
<proteinExistence type="predicted"/>
<comment type="caution">
    <text evidence="10">The sequence shown here is derived from an EMBL/GenBank/DDBJ whole genome shotgun (WGS) entry which is preliminary data.</text>
</comment>
<feature type="domain" description="PAS" evidence="8">
    <location>
        <begin position="646"/>
        <end position="698"/>
    </location>
</feature>
<evidence type="ECO:0000259" key="8">
    <source>
        <dbReference type="PROSITE" id="PS50112"/>
    </source>
</evidence>
<dbReference type="InterPro" id="IPR036890">
    <property type="entry name" value="HATPase_C_sf"/>
</dbReference>
<feature type="domain" description="PAC" evidence="9">
    <location>
        <begin position="446"/>
        <end position="499"/>
    </location>
</feature>
<protein>
    <recommendedName>
        <fullName evidence="2">histidine kinase</fullName>
        <ecNumber evidence="2">2.7.13.3</ecNumber>
    </recommendedName>
</protein>
<dbReference type="InterPro" id="IPR003594">
    <property type="entry name" value="HATPase_dom"/>
</dbReference>
<reference evidence="10" key="1">
    <citation type="submission" date="2020-10" db="EMBL/GenBank/DDBJ databases">
        <title>Taxonomic study of unclassified bacteria belonging to the class Ktedonobacteria.</title>
        <authorList>
            <person name="Yabe S."/>
            <person name="Wang C.M."/>
            <person name="Zheng Y."/>
            <person name="Sakai Y."/>
            <person name="Cavaletti L."/>
            <person name="Monciardini P."/>
            <person name="Donadio S."/>
        </authorList>
    </citation>
    <scope>NUCLEOTIDE SEQUENCE</scope>
    <source>
        <strain evidence="10">SOSP1-1</strain>
    </source>
</reference>
<dbReference type="SUPFAM" id="SSF47384">
    <property type="entry name" value="Homodimeric domain of signal transducing histidine kinase"/>
    <property type="match status" value="1"/>
</dbReference>
<feature type="domain" description="PAS" evidence="8">
    <location>
        <begin position="16"/>
        <end position="92"/>
    </location>
</feature>
<dbReference type="Pfam" id="PF08447">
    <property type="entry name" value="PAS_3"/>
    <property type="match status" value="4"/>
</dbReference>
<dbReference type="SMART" id="SM00086">
    <property type="entry name" value="PAC"/>
    <property type="match status" value="5"/>
</dbReference>
<dbReference type="GO" id="GO:0000155">
    <property type="term" value="F:phosphorelay sensor kinase activity"/>
    <property type="evidence" value="ECO:0007669"/>
    <property type="project" value="InterPro"/>
</dbReference>
<dbReference type="PROSITE" id="PS50113">
    <property type="entry name" value="PAC"/>
    <property type="match status" value="4"/>
</dbReference>
<evidence type="ECO:0000313" key="11">
    <source>
        <dbReference type="Proteomes" id="UP000612362"/>
    </source>
</evidence>
<dbReference type="Gene3D" id="3.30.565.10">
    <property type="entry name" value="Histidine kinase-like ATPase, C-terminal domain"/>
    <property type="match status" value="1"/>
</dbReference>
<dbReference type="RefSeq" id="WP_220197002.1">
    <property type="nucleotide sequence ID" value="NZ_BNJF01000003.1"/>
</dbReference>
<dbReference type="Pfam" id="PF13426">
    <property type="entry name" value="PAS_9"/>
    <property type="match status" value="1"/>
</dbReference>
<dbReference type="InterPro" id="IPR001610">
    <property type="entry name" value="PAC"/>
</dbReference>
<evidence type="ECO:0000256" key="2">
    <source>
        <dbReference type="ARBA" id="ARBA00012438"/>
    </source>
</evidence>
<dbReference type="AlphaFoldDB" id="A0A8J3I0K9"/>
<evidence type="ECO:0000259" key="9">
    <source>
        <dbReference type="PROSITE" id="PS50113"/>
    </source>
</evidence>
<dbReference type="SMART" id="SM00387">
    <property type="entry name" value="HATPase_c"/>
    <property type="match status" value="1"/>
</dbReference>
<dbReference type="CDD" id="cd00130">
    <property type="entry name" value="PAS"/>
    <property type="match status" value="6"/>
</dbReference>
<dbReference type="EMBL" id="BNJF01000003">
    <property type="protein sequence ID" value="GHO47762.1"/>
    <property type="molecule type" value="Genomic_DNA"/>
</dbReference>
<sequence length="980" mass="113656">MKRFHARRTRQLTLAPSETLTTILDTLPDAVFLLDKNERITYVNAQARTFAGGTSATIAGKRFWQCVPQLVAPSLYQAVRNVEQAQTPIEIQYASSVTHSWFHVQVSPTAAGLVLRFREEKAHPQVSPELYAMIDTIPQLLWIGQPDGQISYCNQRWRDYTGLSMQQIQENEWLQYIHPDDQQRTLHRRQEALQAGLPYEIAIRLRHGATGEYRWFLSQAIPYKDARGKIIAYIGAYTDIDEQKRARQQLATSERNFRVLAETVPQLVWTTLPDGRLDYCNRRYCDCTQAPFEQLQGYGWRAFLHPDDRERIISRRQQTLDSGEPFESEHRLKDGQTGTYRWFLVRAIPIRDETDHVVKWFGTSTDIHDKKQAENELRALIEAIPQFVWTMYPNGACEYCNKTWCDYANMSLEQLQGDGWVNMLHPDEREHVLATWHTAYQTNMPYAIEHRIRNGKTGEYRWFLARSMPLRDSCGVIRRWIGTCTDIDVRKRAEQQLAASERNFRVLAETVPQLVWTMWPDGRLDYTNQRYRDVTQANLHLEGDDLWREFVHPDDIEHTLALRHQLLRTGEIYENEYRLKDARTGEYRWYLTRALPIRDEAGHVVKWFGTSTDIHDQKRIEEALRQSQERANALMNSTIIGIIISEGERIVDANDTFLRMTGYTREDLCNGDMYWRRMTPPEYQERTQQAHQELAARQYWTPYEKEYTCKDGSRLPVLIAGIRLQHHPQQIIAFVLDNSARQELEQRKDAFISMASHELKTPLTALKMQAQLVRRRLQRQEHTEAAALLSHVEGPIKQLERLINELLDVSKMQAGRLEYRREQVELEALLREVVETMQHITPTHTLVLHSSAPCVLLGDKDRLGQVFINLISNAIKYSPGVRTVEIDLSATHNTVSIRVQDHGLGIPQEQRDKIFDRFYRVTSANSTAIPGLGMGLYIVAEIIKYHGGTITVESEVGQGSTFQVTLPCSDTPLTSRKMKL</sequence>
<dbReference type="PROSITE" id="PS50109">
    <property type="entry name" value="HIS_KIN"/>
    <property type="match status" value="1"/>
</dbReference>
<evidence type="ECO:0000256" key="1">
    <source>
        <dbReference type="ARBA" id="ARBA00000085"/>
    </source>
</evidence>
<keyword evidence="3" id="KW-0597">Phosphoprotein</keyword>
<feature type="domain" description="PAC" evidence="9">
    <location>
        <begin position="199"/>
        <end position="252"/>
    </location>
</feature>
<name>A0A8J3I0K9_9CHLR</name>
<dbReference type="InterPro" id="IPR052162">
    <property type="entry name" value="Sensor_kinase/Photoreceptor"/>
</dbReference>
<dbReference type="Pfam" id="PF00512">
    <property type="entry name" value="HisKA"/>
    <property type="match status" value="1"/>
</dbReference>
<evidence type="ECO:0000256" key="5">
    <source>
        <dbReference type="ARBA" id="ARBA00022777"/>
    </source>
</evidence>
<dbReference type="SMART" id="SM00091">
    <property type="entry name" value="PAS"/>
    <property type="match status" value="6"/>
</dbReference>
<dbReference type="EC" id="2.7.13.3" evidence="2"/>
<dbReference type="InterPro" id="IPR000014">
    <property type="entry name" value="PAS"/>
</dbReference>
<evidence type="ECO:0000256" key="3">
    <source>
        <dbReference type="ARBA" id="ARBA00022553"/>
    </source>
</evidence>
<dbReference type="InterPro" id="IPR005467">
    <property type="entry name" value="His_kinase_dom"/>
</dbReference>
<dbReference type="Proteomes" id="UP000612362">
    <property type="component" value="Unassembled WGS sequence"/>
</dbReference>
<feature type="domain" description="PAC" evidence="9">
    <location>
        <begin position="573"/>
        <end position="626"/>
    </location>
</feature>
<dbReference type="Pfam" id="PF02518">
    <property type="entry name" value="HATPase_c"/>
    <property type="match status" value="1"/>
</dbReference>